<evidence type="ECO:0000313" key="2">
    <source>
        <dbReference type="Proteomes" id="UP000616769"/>
    </source>
</evidence>
<sequence length="175" mass="19784">MDVDQVAVFKTQNLQGIATLCTLNLELESGLVDVDGAAQSLRNITIQANRNLDILLGMELDAEEKTGLILTHLGNRKEASNCITEIRRMIQEKEKCRFLPLGKEMSETSEFCKESYDDLRAVEQRLMEVHVSQCEVFSSKGGDVRTSKPNRLRVRGFEIEFLQGSRFRGNQVFIA</sequence>
<reference evidence="1 2" key="1">
    <citation type="journal article" date="2015" name="Parasit. Vectors">
        <title>Draft genome of the scabies mite.</title>
        <authorList>
            <person name="Rider S.D.Jr."/>
            <person name="Morgan M.S."/>
            <person name="Arlian L.G."/>
        </authorList>
    </citation>
    <scope>NUCLEOTIDE SEQUENCE [LARGE SCALE GENOMIC DNA]</scope>
    <source>
        <strain evidence="1">Arlian Lab</strain>
    </source>
</reference>
<dbReference type="Proteomes" id="UP000616769">
    <property type="component" value="Unassembled WGS sequence"/>
</dbReference>
<accession>A0A132A7E9</accession>
<dbReference type="VEuPathDB" id="VectorBase:SSCA007704"/>
<dbReference type="AlphaFoldDB" id="A0A132A7E9"/>
<proteinExistence type="predicted"/>
<protein>
    <submittedName>
        <fullName evidence="1">Uncharacterized protein</fullName>
    </submittedName>
</protein>
<dbReference type="EMBL" id="JXLN01011122">
    <property type="protein sequence ID" value="KPM06864.1"/>
    <property type="molecule type" value="Genomic_DNA"/>
</dbReference>
<comment type="caution">
    <text evidence="1">The sequence shown here is derived from an EMBL/GenBank/DDBJ whole genome shotgun (WGS) entry which is preliminary data.</text>
</comment>
<organism evidence="1 2">
    <name type="scientific">Sarcoptes scabiei</name>
    <name type="common">Itch mite</name>
    <name type="synonym">Acarus scabiei</name>
    <dbReference type="NCBI Taxonomy" id="52283"/>
    <lineage>
        <taxon>Eukaryota</taxon>
        <taxon>Metazoa</taxon>
        <taxon>Ecdysozoa</taxon>
        <taxon>Arthropoda</taxon>
        <taxon>Chelicerata</taxon>
        <taxon>Arachnida</taxon>
        <taxon>Acari</taxon>
        <taxon>Acariformes</taxon>
        <taxon>Sarcoptiformes</taxon>
        <taxon>Astigmata</taxon>
        <taxon>Psoroptidia</taxon>
        <taxon>Sarcoptoidea</taxon>
        <taxon>Sarcoptidae</taxon>
        <taxon>Sarcoptinae</taxon>
        <taxon>Sarcoptes</taxon>
    </lineage>
</organism>
<evidence type="ECO:0000313" key="1">
    <source>
        <dbReference type="EMBL" id="KPM06864.1"/>
    </source>
</evidence>
<gene>
    <name evidence="1" type="ORF">QR98_0053440</name>
</gene>
<name>A0A132A7E9_SARSC</name>
<dbReference type="OrthoDB" id="8064718at2759"/>